<evidence type="ECO:0000313" key="2">
    <source>
        <dbReference type="WBParaSite" id="JU765_v2.g10731.t1"/>
    </source>
</evidence>
<accession>A0AC34PX81</accession>
<dbReference type="WBParaSite" id="JU765_v2.g10731.t1">
    <property type="protein sequence ID" value="JU765_v2.g10731.t1"/>
    <property type="gene ID" value="JU765_v2.g10731"/>
</dbReference>
<dbReference type="Proteomes" id="UP000887576">
    <property type="component" value="Unplaced"/>
</dbReference>
<evidence type="ECO:0000313" key="1">
    <source>
        <dbReference type="Proteomes" id="UP000887576"/>
    </source>
</evidence>
<protein>
    <submittedName>
        <fullName evidence="2">Uncharacterized protein</fullName>
    </submittedName>
</protein>
<organism evidence="1 2">
    <name type="scientific">Panagrolaimus sp. JU765</name>
    <dbReference type="NCBI Taxonomy" id="591449"/>
    <lineage>
        <taxon>Eukaryota</taxon>
        <taxon>Metazoa</taxon>
        <taxon>Ecdysozoa</taxon>
        <taxon>Nematoda</taxon>
        <taxon>Chromadorea</taxon>
        <taxon>Rhabditida</taxon>
        <taxon>Tylenchina</taxon>
        <taxon>Panagrolaimomorpha</taxon>
        <taxon>Panagrolaimoidea</taxon>
        <taxon>Panagrolaimidae</taxon>
        <taxon>Panagrolaimus</taxon>
    </lineage>
</organism>
<name>A0AC34PX81_9BILA</name>
<proteinExistence type="predicted"/>
<reference evidence="2" key="1">
    <citation type="submission" date="2022-11" db="UniProtKB">
        <authorList>
            <consortium name="WormBaseParasite"/>
        </authorList>
    </citation>
    <scope>IDENTIFICATION</scope>
</reference>
<sequence>MSLFPDLSSLFNLTDHLQILLNKVDDLQIVELLQKTMINTEKLTNSTLAQYEKLDLIASYFWANQTWMLVLFGILFGVALFSMIVGVVALVVIAIKLTTAAPVFVQPAQQPLPLRVDPGRHPKLQGNIDP</sequence>